<dbReference type="EMBL" id="JAAIYP010000040">
    <property type="protein sequence ID" value="NFV81446.1"/>
    <property type="molecule type" value="Genomic_DNA"/>
</dbReference>
<evidence type="ECO:0000313" key="5">
    <source>
        <dbReference type="Proteomes" id="UP000480684"/>
    </source>
</evidence>
<dbReference type="Pfam" id="PF05598">
    <property type="entry name" value="DUF772"/>
    <property type="match status" value="1"/>
</dbReference>
<dbReference type="InterPro" id="IPR008490">
    <property type="entry name" value="Transposase_InsH_N"/>
</dbReference>
<comment type="caution">
    <text evidence="4">The sequence shown here is derived from an EMBL/GenBank/DDBJ whole genome shotgun (WGS) entry which is preliminary data.</text>
</comment>
<protein>
    <submittedName>
        <fullName evidence="4">Transposase</fullName>
    </submittedName>
</protein>
<keyword evidence="5" id="KW-1185">Reference proteome</keyword>
<evidence type="ECO:0000313" key="4">
    <source>
        <dbReference type="EMBL" id="NFV81446.1"/>
    </source>
</evidence>
<dbReference type="Proteomes" id="UP000480684">
    <property type="component" value="Unassembled WGS sequence"/>
</dbReference>
<feature type="region of interest" description="Disordered" evidence="1">
    <location>
        <begin position="199"/>
        <end position="218"/>
    </location>
</feature>
<gene>
    <name evidence="4" type="ORF">G4223_15130</name>
</gene>
<accession>A0A7C9UW56</accession>
<dbReference type="Pfam" id="PF13751">
    <property type="entry name" value="DDE_Tnp_1_6"/>
    <property type="match status" value="1"/>
</dbReference>
<feature type="domain" description="Transposase InsH N-terminal" evidence="2">
    <location>
        <begin position="17"/>
        <end position="114"/>
    </location>
</feature>
<organism evidence="4 5">
    <name type="scientific">Magnetospirillum aberrantis SpK</name>
    <dbReference type="NCBI Taxonomy" id="908842"/>
    <lineage>
        <taxon>Bacteria</taxon>
        <taxon>Pseudomonadati</taxon>
        <taxon>Pseudomonadota</taxon>
        <taxon>Alphaproteobacteria</taxon>
        <taxon>Rhodospirillales</taxon>
        <taxon>Rhodospirillaceae</taxon>
        <taxon>Magnetospirillum</taxon>
    </lineage>
</organism>
<evidence type="ECO:0000256" key="1">
    <source>
        <dbReference type="SAM" id="MobiDB-lite"/>
    </source>
</evidence>
<name>A0A7C9UW56_9PROT</name>
<dbReference type="RefSeq" id="WP_163681513.1">
    <property type="nucleotide sequence ID" value="NZ_JAAIYP010000040.1"/>
</dbReference>
<feature type="region of interest" description="Disordered" evidence="1">
    <location>
        <begin position="169"/>
        <end position="191"/>
    </location>
</feature>
<sequence>MLGQKDRRQPELFVVGSLKDLLPEDHVLVRVDKVLDLSWLEAEVAGLYSADKGRPGIAPEVAVRLMLAGMLLGIVHDRRLMREARVNLAIRWFIGYGLHESLPDHSSLTRIRQRWGADRFRRIFVRTVQACIAAKVAKGEIVHIDSSLIRANVSWDAIARRHVDAVEVANTQESGEDGGDGPTSPRAKRKKIATCISDPDATLSKNNKAHRSEPSYKHHTAVDAERGVVLDVAVTTGAVHDTKAVEAQLDAITATTGADIQAVTMDASYAITRIFADLEARSIEAVIPAKAERPPKTGVIPVRRFKYDAKNRIVRCPGGKLLRPHGKPDCDGFQHYRAQAPDCRACRLRQQCFSENMKRRAILLHKDHDALLRARRKYARWGDHEAALYRSHRIRVEGYHGEAKTWHGLARAVRRGLANMQIQAYLAAAAVNLKRLAAAIAAAVFPLLLKRSGRPERPTVFPRPRDIQFA</sequence>
<dbReference type="AlphaFoldDB" id="A0A7C9UW56"/>
<reference evidence="4 5" key="1">
    <citation type="submission" date="2020-02" db="EMBL/GenBank/DDBJ databases">
        <authorList>
            <person name="Dziuba M."/>
            <person name="Kuznetsov B."/>
            <person name="Mardanov A."/>
            <person name="Ravin N."/>
            <person name="Grouzdev D."/>
        </authorList>
    </citation>
    <scope>NUCLEOTIDE SEQUENCE [LARGE SCALE GENOMIC DNA]</scope>
    <source>
        <strain evidence="4 5">SpK</strain>
    </source>
</reference>
<feature type="domain" description="Transposase DDE" evidence="3">
    <location>
        <begin position="316"/>
        <end position="437"/>
    </location>
</feature>
<dbReference type="PANTHER" id="PTHR33408:SF2">
    <property type="entry name" value="TRANSPOSASE DDE DOMAIN-CONTAINING PROTEIN"/>
    <property type="match status" value="1"/>
</dbReference>
<proteinExistence type="predicted"/>
<dbReference type="PANTHER" id="PTHR33408">
    <property type="entry name" value="TRANSPOSASE"/>
    <property type="match status" value="1"/>
</dbReference>
<evidence type="ECO:0000259" key="3">
    <source>
        <dbReference type="Pfam" id="PF13751"/>
    </source>
</evidence>
<dbReference type="InterPro" id="IPR025668">
    <property type="entry name" value="Tnp_DDE_dom"/>
</dbReference>
<evidence type="ECO:0000259" key="2">
    <source>
        <dbReference type="Pfam" id="PF05598"/>
    </source>
</evidence>